<keyword evidence="2" id="KW-1185">Reference proteome</keyword>
<dbReference type="EMBL" id="PYYB01000001">
    <property type="protein sequence ID" value="PTL59658.1"/>
    <property type="molecule type" value="Genomic_DNA"/>
</dbReference>
<sequence>MSVIPGFVRSATVYETVVVVLLPAWSTAVTVNVFVPRVAVSIGEPSSTVPLQVAMPVPPVSSVHAKSASMLAPCV</sequence>
<proteinExistence type="predicted"/>
<dbReference type="AlphaFoldDB" id="A0A2T4UKE0"/>
<reference evidence="1 2" key="1">
    <citation type="submission" date="2018-03" db="EMBL/GenBank/DDBJ databases">
        <title>Aquarubrobacter algicola gen. nov., sp. nov., a novel actinobacterium isolated from shallow eutrophic lake during the end of cyanobacterial harmful algal blooms.</title>
        <authorList>
            <person name="Chun S.J."/>
        </authorList>
    </citation>
    <scope>NUCLEOTIDE SEQUENCE [LARGE SCALE GENOMIC DNA]</scope>
    <source>
        <strain evidence="1 2">Seoho-28</strain>
    </source>
</reference>
<accession>A0A2T4UKE0</accession>
<dbReference type="Proteomes" id="UP000240739">
    <property type="component" value="Unassembled WGS sequence"/>
</dbReference>
<evidence type="ECO:0000313" key="2">
    <source>
        <dbReference type="Proteomes" id="UP000240739"/>
    </source>
</evidence>
<gene>
    <name evidence="1" type="ORF">C7Y72_08345</name>
</gene>
<dbReference type="RefSeq" id="WP_107568301.1">
    <property type="nucleotide sequence ID" value="NZ_PYYB01000001.1"/>
</dbReference>
<protein>
    <submittedName>
        <fullName evidence="1">Uncharacterized protein</fullName>
    </submittedName>
</protein>
<organism evidence="1 2">
    <name type="scientific">Paraconexibacter algicola</name>
    <dbReference type="NCBI Taxonomy" id="2133960"/>
    <lineage>
        <taxon>Bacteria</taxon>
        <taxon>Bacillati</taxon>
        <taxon>Actinomycetota</taxon>
        <taxon>Thermoleophilia</taxon>
        <taxon>Solirubrobacterales</taxon>
        <taxon>Paraconexibacteraceae</taxon>
        <taxon>Paraconexibacter</taxon>
    </lineage>
</organism>
<evidence type="ECO:0000313" key="1">
    <source>
        <dbReference type="EMBL" id="PTL59658.1"/>
    </source>
</evidence>
<name>A0A2T4UKE0_9ACTN</name>
<comment type="caution">
    <text evidence="1">The sequence shown here is derived from an EMBL/GenBank/DDBJ whole genome shotgun (WGS) entry which is preliminary data.</text>
</comment>